<dbReference type="KEGG" id="prh:LT40_06325"/>
<dbReference type="SUPFAM" id="SSF53474">
    <property type="entry name" value="alpha/beta-Hydrolases"/>
    <property type="match status" value="1"/>
</dbReference>
<evidence type="ECO:0000313" key="3">
    <source>
        <dbReference type="EMBL" id="AIS17049.1"/>
    </source>
</evidence>
<dbReference type="InterPro" id="IPR029058">
    <property type="entry name" value="AB_hydrolase_fold"/>
</dbReference>
<dbReference type="HOGENOM" id="CLU_020336_30_0_6"/>
<name>A0A089YNA4_9PSED</name>
<dbReference type="Pfam" id="PF12697">
    <property type="entry name" value="Abhydrolase_6"/>
    <property type="match status" value="1"/>
</dbReference>
<organism evidence="3 4">
    <name type="scientific">Pseudomonas rhizosphaerae</name>
    <dbReference type="NCBI Taxonomy" id="216142"/>
    <lineage>
        <taxon>Bacteria</taxon>
        <taxon>Pseudomonadati</taxon>
        <taxon>Pseudomonadota</taxon>
        <taxon>Gammaproteobacteria</taxon>
        <taxon>Pseudomonadales</taxon>
        <taxon>Pseudomonadaceae</taxon>
        <taxon>Pseudomonas</taxon>
    </lineage>
</organism>
<reference evidence="3 4" key="1">
    <citation type="journal article" date="2015" name="J. Biotechnol.">
        <title>Complete genome sequence of Pseudomonas rhizosphaerae IH5T (=DSM 16299T), a phosphate-solubilizing rhizobacterium for bacterial biofertilizer.</title>
        <authorList>
            <person name="Kwak Y."/>
            <person name="Jung B.K."/>
            <person name="Shin J.H."/>
        </authorList>
    </citation>
    <scope>NUCLEOTIDE SEQUENCE [LARGE SCALE GENOMIC DNA]</scope>
    <source>
        <strain evidence="3">DSM 16299</strain>
    </source>
</reference>
<dbReference type="RefSeq" id="WP_043187766.1">
    <property type="nucleotide sequence ID" value="NZ_CP009533.1"/>
</dbReference>
<dbReference type="AlphaFoldDB" id="A0A089YNA4"/>
<dbReference type="STRING" id="216142.LT40_06325"/>
<dbReference type="EMBL" id="CP009533">
    <property type="protein sequence ID" value="AIS17049.1"/>
    <property type="molecule type" value="Genomic_DNA"/>
</dbReference>
<evidence type="ECO:0000256" key="1">
    <source>
        <dbReference type="ARBA" id="ARBA00008645"/>
    </source>
</evidence>
<dbReference type="eggNOG" id="COG2267">
    <property type="taxonomic scope" value="Bacteria"/>
</dbReference>
<dbReference type="Proteomes" id="UP000029499">
    <property type="component" value="Chromosome"/>
</dbReference>
<feature type="domain" description="AB hydrolase-1" evidence="2">
    <location>
        <begin position="19"/>
        <end position="257"/>
    </location>
</feature>
<dbReference type="PANTHER" id="PTHR43039">
    <property type="entry name" value="ESTERASE-RELATED"/>
    <property type="match status" value="1"/>
</dbReference>
<comment type="similarity">
    <text evidence="1">Belongs to the AB hydrolase superfamily.</text>
</comment>
<sequence>MSVQARNNVVVKGQGPLTLVFAHGFGCDQNMWRLVEPAFAGRYRTVLFDMVGCGKSDVSAYDAEKYSTLAGYARDIVEIIREFGEGPVVFVGHSVGAMAGAMAANLSPGLIGAHAMVGPSPSYINDLDYPGGFTREDIDALLSTLENNYLGWSSAMAPSIMGNPEKPELGAELTNSFCQTDPDIAKRFARVTFLSDSRADVRELSGPVLVLQSSDDFIAPRAVGEYLTGVIADCRMVVIENEGHCPHLSQPAACIDAIQTFLMHTCGHLSA</sequence>
<dbReference type="InterPro" id="IPR000073">
    <property type="entry name" value="AB_hydrolase_1"/>
</dbReference>
<evidence type="ECO:0000259" key="2">
    <source>
        <dbReference type="Pfam" id="PF12697"/>
    </source>
</evidence>
<dbReference type="Gene3D" id="3.40.50.1820">
    <property type="entry name" value="alpha/beta hydrolase"/>
    <property type="match status" value="1"/>
</dbReference>
<protein>
    <submittedName>
        <fullName evidence="3">Sigma factor sigB regulation protein rsbQ</fullName>
    </submittedName>
</protein>
<gene>
    <name evidence="3" type="ORF">LT40_06325</name>
</gene>
<accession>A0A089YNA4</accession>
<dbReference type="OrthoDB" id="8680283at2"/>
<proteinExistence type="inferred from homology"/>
<keyword evidence="4" id="KW-1185">Reference proteome</keyword>
<evidence type="ECO:0000313" key="4">
    <source>
        <dbReference type="Proteomes" id="UP000029499"/>
    </source>
</evidence>